<evidence type="ECO:0000256" key="3">
    <source>
        <dbReference type="ARBA" id="ARBA00022490"/>
    </source>
</evidence>
<feature type="binding site" evidence="9">
    <location>
        <position position="79"/>
    </location>
    <ligand>
        <name>S-adenosyl-L-methionine</name>
        <dbReference type="ChEBI" id="CHEBI:59789"/>
    </ligand>
</feature>
<evidence type="ECO:0000256" key="7">
    <source>
        <dbReference type="ARBA" id="ARBA00022694"/>
    </source>
</evidence>
<dbReference type="EC" id="2.1.1.205" evidence="9"/>
<feature type="binding site" evidence="9">
    <location>
        <position position="55"/>
    </location>
    <ligand>
        <name>S-adenosyl-L-methionine</name>
        <dbReference type="ChEBI" id="CHEBI:59789"/>
    </ligand>
</feature>
<sequence>MGKTSKDKRDIFYRLAKEQGWRARSAFKLIHIDQKFNILNGVTRAVDLCAAPGSWSQVLSRCLYKNNEDKDKVKIIAVDLQAMAPLDGVIQIQGDITKIETAKAIIDHFGGEDQKAQLVICDGAPDVTGLHDIDEYIQSQLLLAALSITTHVLMAGGNFVAKIFRGKDTSLLYSQLKIFFEKVSIAKPASSRNSSIEAFVVCQNYRCPEGYIPQMINPMIDDVKVIQNATDSIVNKTLIPFVVCGDLSGYDSDMSYNLNHDDTDSEYTYHEVVQKPISPAYKEILDKLKNCSIKHKAITINHESE</sequence>
<dbReference type="InterPro" id="IPR029063">
    <property type="entry name" value="SAM-dependent_MTases_sf"/>
</dbReference>
<name>A0A1I8NQA5_STOCA</name>
<keyword evidence="6 9" id="KW-0949">S-adenosyl-L-methionine</keyword>
<evidence type="ECO:0000313" key="12">
    <source>
        <dbReference type="Proteomes" id="UP000095300"/>
    </source>
</evidence>
<feature type="binding site" evidence="9">
    <location>
        <position position="122"/>
    </location>
    <ligand>
        <name>S-adenosyl-L-methionine</name>
        <dbReference type="ChEBI" id="CHEBI:59789"/>
    </ligand>
</feature>
<keyword evidence="4 9" id="KW-0489">Methyltransferase</keyword>
<evidence type="ECO:0000256" key="8">
    <source>
        <dbReference type="ARBA" id="ARBA00048902"/>
    </source>
</evidence>
<dbReference type="GO" id="GO:0002181">
    <property type="term" value="P:cytoplasmic translation"/>
    <property type="evidence" value="ECO:0007669"/>
    <property type="project" value="UniProtKB-UniRule"/>
</dbReference>
<dbReference type="InterPro" id="IPR002877">
    <property type="entry name" value="RNA_MeTrfase_FtsJ_dom"/>
</dbReference>
<dbReference type="GO" id="GO:0005634">
    <property type="term" value="C:nucleus"/>
    <property type="evidence" value="ECO:0007669"/>
    <property type="project" value="UniProtKB-SubCell"/>
</dbReference>
<evidence type="ECO:0000256" key="6">
    <source>
        <dbReference type="ARBA" id="ARBA00022691"/>
    </source>
</evidence>
<accession>A0A1I8NQA5</accession>
<dbReference type="HAMAP" id="MF_03162">
    <property type="entry name" value="RNA_methyltr_E_TRM7"/>
    <property type="match status" value="1"/>
</dbReference>
<dbReference type="STRING" id="35570.A0A1I8NQA5"/>
<keyword evidence="12" id="KW-1185">Reference proteome</keyword>
<organism evidence="11 12">
    <name type="scientific">Stomoxys calcitrans</name>
    <name type="common">Stable fly</name>
    <name type="synonym">Conops calcitrans</name>
    <dbReference type="NCBI Taxonomy" id="35570"/>
    <lineage>
        <taxon>Eukaryota</taxon>
        <taxon>Metazoa</taxon>
        <taxon>Ecdysozoa</taxon>
        <taxon>Arthropoda</taxon>
        <taxon>Hexapoda</taxon>
        <taxon>Insecta</taxon>
        <taxon>Pterygota</taxon>
        <taxon>Neoptera</taxon>
        <taxon>Endopterygota</taxon>
        <taxon>Diptera</taxon>
        <taxon>Brachycera</taxon>
        <taxon>Muscomorpha</taxon>
        <taxon>Muscoidea</taxon>
        <taxon>Muscidae</taxon>
        <taxon>Stomoxys</taxon>
    </lineage>
</organism>
<keyword evidence="7 9" id="KW-0819">tRNA processing</keyword>
<reference evidence="11" key="1">
    <citation type="submission" date="2020-05" db="UniProtKB">
        <authorList>
            <consortium name="EnsemblMetazoa"/>
        </authorList>
    </citation>
    <scope>IDENTIFICATION</scope>
    <source>
        <strain evidence="11">USDA</strain>
    </source>
</reference>
<feature type="binding site" evidence="9">
    <location>
        <position position="95"/>
    </location>
    <ligand>
        <name>S-adenosyl-L-methionine</name>
        <dbReference type="ChEBI" id="CHEBI:59789"/>
    </ligand>
</feature>
<protein>
    <recommendedName>
        <fullName evidence="9">Putative tRNA (cytidine(32)/guanosine(34)-2'-O)-methyltransferase</fullName>
        <ecNumber evidence="9">2.1.1.205</ecNumber>
    </recommendedName>
    <alternativeName>
        <fullName evidence="9">2'-O-ribose RNA methyltransferase TRM7 homolog</fullName>
    </alternativeName>
</protein>
<dbReference type="Gene3D" id="3.40.50.150">
    <property type="entry name" value="Vaccinia Virus protein VP39"/>
    <property type="match status" value="1"/>
</dbReference>
<comment type="similarity">
    <text evidence="9">Belongs to the class I-like SAM-binding methyltransferase superfamily. RNA methyltransferase RlmE family. TRM7 subfamily.</text>
</comment>
<evidence type="ECO:0000256" key="2">
    <source>
        <dbReference type="ARBA" id="ARBA00004496"/>
    </source>
</evidence>
<feature type="domain" description="Ribosomal RNA methyltransferase FtsJ" evidence="10">
    <location>
        <begin position="21"/>
        <end position="205"/>
    </location>
</feature>
<proteinExistence type="inferred from homology"/>
<dbReference type="EnsemblMetazoa" id="SCAU001096-RA">
    <property type="protein sequence ID" value="SCAU001096-PA"/>
    <property type="gene ID" value="SCAU001096"/>
</dbReference>
<keyword evidence="3 9" id="KW-0963">Cytoplasm</keyword>
<evidence type="ECO:0000256" key="9">
    <source>
        <dbReference type="HAMAP-Rule" id="MF_03162"/>
    </source>
</evidence>
<dbReference type="InterPro" id="IPR050082">
    <property type="entry name" value="RNA_methyltr_RlmE"/>
</dbReference>
<dbReference type="Pfam" id="PF01728">
    <property type="entry name" value="FtsJ"/>
    <property type="match status" value="1"/>
</dbReference>
<evidence type="ECO:0000313" key="11">
    <source>
        <dbReference type="EnsemblMetazoa" id="SCAU001096-PA"/>
    </source>
</evidence>
<dbReference type="FunFam" id="3.40.50.150:FF:000040">
    <property type="entry name" value="Putative ribosomal RNA methyltransferase 1"/>
    <property type="match status" value="1"/>
</dbReference>
<dbReference type="PANTHER" id="PTHR10920">
    <property type="entry name" value="RIBOSOMAL RNA METHYLTRANSFERASE"/>
    <property type="match status" value="1"/>
</dbReference>
<dbReference type="OrthoDB" id="289250at2759"/>
<dbReference type="AlphaFoldDB" id="A0A1I8NQA5"/>
<comment type="subcellular location">
    <subcellularLocation>
        <location evidence="2 9">Cytoplasm</location>
    </subcellularLocation>
    <subcellularLocation>
        <location evidence="1">Nucleus</location>
    </subcellularLocation>
</comment>
<gene>
    <name evidence="11" type="primary">106089247</name>
</gene>
<evidence type="ECO:0000256" key="1">
    <source>
        <dbReference type="ARBA" id="ARBA00004123"/>
    </source>
</evidence>
<evidence type="ECO:0000259" key="10">
    <source>
        <dbReference type="Pfam" id="PF01728"/>
    </source>
</evidence>
<feature type="active site" description="Proton acceptor" evidence="9">
    <location>
        <position position="162"/>
    </location>
</feature>
<evidence type="ECO:0000256" key="5">
    <source>
        <dbReference type="ARBA" id="ARBA00022679"/>
    </source>
</evidence>
<dbReference type="GO" id="GO:0002128">
    <property type="term" value="P:tRNA nucleoside ribose methylation"/>
    <property type="evidence" value="ECO:0007669"/>
    <property type="project" value="UniProtKB-UniRule"/>
</dbReference>
<dbReference type="VEuPathDB" id="VectorBase:SCAU001096"/>
<dbReference type="HAMAP" id="MF_01547">
    <property type="entry name" value="RNA_methyltr_E"/>
    <property type="match status" value="1"/>
</dbReference>
<dbReference type="Proteomes" id="UP000095300">
    <property type="component" value="Unassembled WGS sequence"/>
</dbReference>
<feature type="binding site" evidence="9">
    <location>
        <position position="53"/>
    </location>
    <ligand>
        <name>S-adenosyl-L-methionine</name>
        <dbReference type="ChEBI" id="CHEBI:59789"/>
    </ligand>
</feature>
<dbReference type="InterPro" id="IPR028590">
    <property type="entry name" value="RNA_methyltr_E_TRM7"/>
</dbReference>
<dbReference type="InterPro" id="IPR015507">
    <property type="entry name" value="rRNA-MeTfrase_E"/>
</dbReference>
<keyword evidence="5 9" id="KW-0808">Transferase</keyword>
<evidence type="ECO:0000256" key="4">
    <source>
        <dbReference type="ARBA" id="ARBA00022603"/>
    </source>
</evidence>
<dbReference type="KEGG" id="scac:106089247"/>
<comment type="function">
    <text evidence="9">Methylates the 2'-O-ribose of nucleotides at positions 32 and 34 of the tRNA anticodon loop of substrate tRNAs.</text>
</comment>
<comment type="catalytic activity">
    <reaction evidence="8 9">
        <text>cytidine(32)/guanosine(34) in tRNA + 2 S-adenosyl-L-methionine = 2'-O-methylcytidine(32)/2'-O-methylguanosine(34) in tRNA + 2 S-adenosyl-L-homocysteine + 2 H(+)</text>
        <dbReference type="Rhea" id="RHEA:42396"/>
        <dbReference type="Rhea" id="RHEA-COMP:10246"/>
        <dbReference type="Rhea" id="RHEA-COMP:10247"/>
        <dbReference type="ChEBI" id="CHEBI:15378"/>
        <dbReference type="ChEBI" id="CHEBI:57856"/>
        <dbReference type="ChEBI" id="CHEBI:59789"/>
        <dbReference type="ChEBI" id="CHEBI:74269"/>
        <dbReference type="ChEBI" id="CHEBI:74445"/>
        <dbReference type="ChEBI" id="CHEBI:74495"/>
        <dbReference type="ChEBI" id="CHEBI:82748"/>
        <dbReference type="EC" id="2.1.1.205"/>
    </reaction>
</comment>
<dbReference type="GO" id="GO:0106340">
    <property type="term" value="F:tRNA (guanosine(34)-2'-O)-methyltransferase activity"/>
    <property type="evidence" value="ECO:0007669"/>
    <property type="project" value="UniProtKB-ARBA"/>
</dbReference>
<dbReference type="GO" id="GO:0005737">
    <property type="term" value="C:cytoplasm"/>
    <property type="evidence" value="ECO:0007669"/>
    <property type="project" value="UniProtKB-SubCell"/>
</dbReference>
<dbReference type="SUPFAM" id="SSF53335">
    <property type="entry name" value="S-adenosyl-L-methionine-dependent methyltransferases"/>
    <property type="match status" value="1"/>
</dbReference>
<dbReference type="PANTHER" id="PTHR10920:SF12">
    <property type="entry name" value="TRNA (CYTIDINE(32)_GUANOSINE(34)-2'-O)-METHYLTRANSFERASE-RELATED"/>
    <property type="match status" value="1"/>
</dbReference>